<reference evidence="2" key="1">
    <citation type="submission" date="2015-08" db="EMBL/GenBank/DDBJ databases">
        <title>Vibrio galatheae sp. nov., a novel member of the Vibrionaceae family isolated from the Solomon Islands.</title>
        <authorList>
            <person name="Giubergia S."/>
            <person name="Machado H."/>
            <person name="Mateiu R.V."/>
            <person name="Gram L."/>
        </authorList>
    </citation>
    <scope>NUCLEOTIDE SEQUENCE [LARGE SCALE GENOMIC DNA]</scope>
    <source>
        <strain evidence="2">DSM 19584</strain>
    </source>
</reference>
<dbReference type="EMBL" id="LHPJ01000005">
    <property type="protein sequence ID" value="KOO04222.1"/>
    <property type="molecule type" value="Genomic_DNA"/>
</dbReference>
<comment type="caution">
    <text evidence="1">The sequence shown here is derived from an EMBL/GenBank/DDBJ whole genome shotgun (WGS) entry which is preliminary data.</text>
</comment>
<gene>
    <name evidence="1" type="ORF">AKJ17_04740</name>
</gene>
<evidence type="ECO:0000313" key="1">
    <source>
        <dbReference type="EMBL" id="KOO04222.1"/>
    </source>
</evidence>
<dbReference type="Proteomes" id="UP000037515">
    <property type="component" value="Unassembled WGS sequence"/>
</dbReference>
<dbReference type="OrthoDB" id="6222260at2"/>
<name>A0A0M0HQQ2_VIBNE</name>
<accession>A0A0M0HQQ2</accession>
<dbReference type="Pfam" id="PF11168">
    <property type="entry name" value="DUF2955"/>
    <property type="match status" value="1"/>
</dbReference>
<protein>
    <recommendedName>
        <fullName evidence="3">DUF2955 domain-containing protein</fullName>
    </recommendedName>
</protein>
<keyword evidence="2" id="KW-1185">Reference proteome</keyword>
<dbReference type="InterPro" id="IPR022604">
    <property type="entry name" value="DUF2955"/>
</dbReference>
<proteinExistence type="predicted"/>
<dbReference type="STRING" id="693.AKJ17_04740"/>
<sequence length="349" mass="38321">MFARLTDFQLTVLRFTLALTLAIGVAATYNWTLAYIMPVLLSKFLVGRQAPTWHTVYELVLAMLCLLGIAVFASAGLVQYPLPMLLAIGLLMFWCYYGFIDPKWNFLATLVLVGAVMIPLFGEGASSRSLLVALGITTSGGVAIVLYILVHMLVPHRKSEEVEPPALPSQKQRVTESIRALVIAFPVVLYVYWLGSIDYLVMMIFVVILSLQVTVENSAKVSIFLLLTNTVGGLITLVALTLITLNPNLYFYLLLAGTIAFLASKQIFSQGQKAAIYAGIFDAFLVILLSTTQSPDSDFSATFYPRIAQILAASVYMILAAGIMDFYMAKPIFKRTQDAEEVTPASIKD</sequence>
<organism evidence="1 2">
    <name type="scientific">Vibrio nereis</name>
    <dbReference type="NCBI Taxonomy" id="693"/>
    <lineage>
        <taxon>Bacteria</taxon>
        <taxon>Pseudomonadati</taxon>
        <taxon>Pseudomonadota</taxon>
        <taxon>Gammaproteobacteria</taxon>
        <taxon>Vibrionales</taxon>
        <taxon>Vibrionaceae</taxon>
        <taxon>Vibrio</taxon>
    </lineage>
</organism>
<evidence type="ECO:0000313" key="2">
    <source>
        <dbReference type="Proteomes" id="UP000037515"/>
    </source>
</evidence>
<dbReference type="RefSeq" id="WP_053394636.1">
    <property type="nucleotide sequence ID" value="NZ_LHPJ01000005.1"/>
</dbReference>
<evidence type="ECO:0008006" key="3">
    <source>
        <dbReference type="Google" id="ProtNLM"/>
    </source>
</evidence>
<dbReference type="AlphaFoldDB" id="A0A0M0HQQ2"/>
<dbReference type="PATRIC" id="fig|693.5.peg.959"/>